<dbReference type="Proteomes" id="UP000002420">
    <property type="component" value="Chromosome"/>
</dbReference>
<dbReference type="PANTHER" id="PTHR23131">
    <property type="entry name" value="ENDORIBONUCLEASE LACTB2"/>
    <property type="match status" value="1"/>
</dbReference>
<dbReference type="AlphaFoldDB" id="B3EAL4"/>
<reference evidence="2 3" key="1">
    <citation type="submission" date="2008-05" db="EMBL/GenBank/DDBJ databases">
        <title>Complete sequence of chromosome of Geobacter lovleyi SZ.</title>
        <authorList>
            <consortium name="US DOE Joint Genome Institute"/>
            <person name="Lucas S."/>
            <person name="Copeland A."/>
            <person name="Lapidus A."/>
            <person name="Glavina del Rio T."/>
            <person name="Dalin E."/>
            <person name="Tice H."/>
            <person name="Bruce D."/>
            <person name="Goodwin L."/>
            <person name="Pitluck S."/>
            <person name="Chertkov O."/>
            <person name="Meincke L."/>
            <person name="Brettin T."/>
            <person name="Detter J.C."/>
            <person name="Han C."/>
            <person name="Tapia R."/>
            <person name="Kuske C.R."/>
            <person name="Schmutz J."/>
            <person name="Larimer F."/>
            <person name="Land M."/>
            <person name="Hauser L."/>
            <person name="Kyrpides N."/>
            <person name="Mikhailova N."/>
            <person name="Sung Y."/>
            <person name="Fletcher K.E."/>
            <person name="Ritalahti K.M."/>
            <person name="Loeffler F.E."/>
            <person name="Richardson P."/>
        </authorList>
    </citation>
    <scope>NUCLEOTIDE SEQUENCE [LARGE SCALE GENOMIC DNA]</scope>
    <source>
        <strain evidence="3">ATCC BAA-1151 / DSM 17278 / SZ</strain>
    </source>
</reference>
<proteinExistence type="predicted"/>
<dbReference type="RefSeq" id="WP_012469792.1">
    <property type="nucleotide sequence ID" value="NC_010814.1"/>
</dbReference>
<accession>B3EAL4</accession>
<dbReference type="HOGENOM" id="CLU_030571_5_1_7"/>
<dbReference type="STRING" id="398767.Glov_1736"/>
<dbReference type="Pfam" id="PF00753">
    <property type="entry name" value="Lactamase_B"/>
    <property type="match status" value="1"/>
</dbReference>
<protein>
    <submittedName>
        <fullName evidence="2">Beta-lactamase domain protein</fullName>
    </submittedName>
</protein>
<dbReference type="eggNOG" id="COG0491">
    <property type="taxonomic scope" value="Bacteria"/>
</dbReference>
<dbReference type="CDD" id="cd06262">
    <property type="entry name" value="metallo-hydrolase-like_MBL-fold"/>
    <property type="match status" value="1"/>
</dbReference>
<dbReference type="OrthoDB" id="9802248at2"/>
<dbReference type="EMBL" id="CP001089">
    <property type="protein sequence ID" value="ACD95452.1"/>
    <property type="molecule type" value="Genomic_DNA"/>
</dbReference>
<dbReference type="SUPFAM" id="SSF56281">
    <property type="entry name" value="Metallo-hydrolase/oxidoreductase"/>
    <property type="match status" value="1"/>
</dbReference>
<dbReference type="InterPro" id="IPR001279">
    <property type="entry name" value="Metallo-B-lactamas"/>
</dbReference>
<keyword evidence="3" id="KW-1185">Reference proteome</keyword>
<evidence type="ECO:0000313" key="2">
    <source>
        <dbReference type="EMBL" id="ACD95452.1"/>
    </source>
</evidence>
<sequence>MRVIQLARNPNTYTCRSYLLLGDWNQIDAVNTLIDPGTDGYILDEIDKIYTGCGKVAIEQVLLTHNHFDHAASADLFRQRYGARVYGWVPGPGVDALLKDNQVIKAGDEYLDVLHTPGHSSDSVAFYCQSQKLLFSGDTQLRIRTSGGRYTRGYIETLIKLSKREIDLVYPGHDEPFDNDVRSTILNTLQNVRNSEIV</sequence>
<dbReference type="Gene3D" id="3.60.15.10">
    <property type="entry name" value="Ribonuclease Z/Hydroxyacylglutathione hydrolase-like"/>
    <property type="match status" value="2"/>
</dbReference>
<dbReference type="KEGG" id="glo:Glov_1736"/>
<organism evidence="2 3">
    <name type="scientific">Trichlorobacter lovleyi (strain ATCC BAA-1151 / DSM 17278 / SZ)</name>
    <name type="common">Geobacter lovleyi</name>
    <dbReference type="NCBI Taxonomy" id="398767"/>
    <lineage>
        <taxon>Bacteria</taxon>
        <taxon>Pseudomonadati</taxon>
        <taxon>Thermodesulfobacteriota</taxon>
        <taxon>Desulfuromonadia</taxon>
        <taxon>Geobacterales</taxon>
        <taxon>Geobacteraceae</taxon>
        <taxon>Trichlorobacter</taxon>
    </lineage>
</organism>
<gene>
    <name evidence="2" type="ordered locus">Glov_1736</name>
</gene>
<dbReference type="InterPro" id="IPR050662">
    <property type="entry name" value="Sec-metab_biosynth-thioest"/>
</dbReference>
<evidence type="ECO:0000313" key="3">
    <source>
        <dbReference type="Proteomes" id="UP000002420"/>
    </source>
</evidence>
<feature type="domain" description="Metallo-beta-lactamase" evidence="1">
    <location>
        <begin position="14"/>
        <end position="173"/>
    </location>
</feature>
<dbReference type="SMART" id="SM00849">
    <property type="entry name" value="Lactamase_B"/>
    <property type="match status" value="1"/>
</dbReference>
<name>B3EAL4_TRIL1</name>
<evidence type="ECO:0000259" key="1">
    <source>
        <dbReference type="SMART" id="SM00849"/>
    </source>
</evidence>
<dbReference type="InterPro" id="IPR036866">
    <property type="entry name" value="RibonucZ/Hydroxyglut_hydro"/>
</dbReference>